<dbReference type="GO" id="GO:0140647">
    <property type="term" value="P:P450-containing electron transport chain"/>
    <property type="evidence" value="ECO:0007669"/>
    <property type="project" value="InterPro"/>
</dbReference>
<dbReference type="CDD" id="cd00136">
    <property type="entry name" value="PDZ_canonical"/>
    <property type="match status" value="1"/>
</dbReference>
<evidence type="ECO:0000313" key="10">
    <source>
        <dbReference type="EMBL" id="GMH83770.1"/>
    </source>
</evidence>
<dbReference type="PANTHER" id="PTHR23426:SF65">
    <property type="entry name" value="FERREDOXIN-2, MITOCHONDRIAL"/>
    <property type="match status" value="1"/>
</dbReference>
<keyword evidence="5" id="KW-0411">Iron-sulfur</keyword>
<gene>
    <name evidence="10" type="ORF">TrVE_jg3509</name>
</gene>
<dbReference type="Proteomes" id="UP001165160">
    <property type="component" value="Unassembled WGS sequence"/>
</dbReference>
<sequence length="280" mass="30139">MLTLPLLVFLCTFFSASPFTYPSVSRPLIVRERFKCIILNPYGLAEYVSESRVESWRLYSSSDVSSDVTDNPMKVSSFSLGLPMGLILEDGDEGGVIVVDISETGSAAQQGSAISKGDRVMSVNSTPTYALDFDKVMALIMSAAETSETVEISLGREAERSAEEAQDGGTSANALPDGTPVKLTVTSKGKTTEITGKVGDNLRTTLLDNKIDLYNSMKKKLSNCGGGGQCLTCKVIVEPETGEWGVRSNYEDQKLKKFPENVRLACFNVIEGAATIEVEG</sequence>
<evidence type="ECO:0000256" key="6">
    <source>
        <dbReference type="ARBA" id="ARBA00034078"/>
    </source>
</evidence>
<dbReference type="InterPro" id="IPR036010">
    <property type="entry name" value="2Fe-2S_ferredoxin-like_sf"/>
</dbReference>
<feature type="signal peptide" evidence="8">
    <location>
        <begin position="1"/>
        <end position="18"/>
    </location>
</feature>
<dbReference type="GO" id="GO:0051537">
    <property type="term" value="F:2 iron, 2 sulfur cluster binding"/>
    <property type="evidence" value="ECO:0007669"/>
    <property type="project" value="UniProtKB-KW"/>
</dbReference>
<evidence type="ECO:0000256" key="7">
    <source>
        <dbReference type="SAM" id="MobiDB-lite"/>
    </source>
</evidence>
<dbReference type="InterPro" id="IPR036034">
    <property type="entry name" value="PDZ_sf"/>
</dbReference>
<dbReference type="InterPro" id="IPR001478">
    <property type="entry name" value="PDZ"/>
</dbReference>
<dbReference type="GO" id="GO:0009055">
    <property type="term" value="F:electron transfer activity"/>
    <property type="evidence" value="ECO:0007669"/>
    <property type="project" value="TreeGrafter"/>
</dbReference>
<name>A0A9W7BCR6_9STRA</name>
<dbReference type="InterPro" id="IPR012675">
    <property type="entry name" value="Beta-grasp_dom_sf"/>
</dbReference>
<dbReference type="InterPro" id="IPR001055">
    <property type="entry name" value="Adrenodoxin-like"/>
</dbReference>
<keyword evidence="4" id="KW-0408">Iron</keyword>
<dbReference type="GO" id="GO:0005739">
    <property type="term" value="C:mitochondrion"/>
    <property type="evidence" value="ECO:0007669"/>
    <property type="project" value="TreeGrafter"/>
</dbReference>
<dbReference type="PROSITE" id="PS50106">
    <property type="entry name" value="PDZ"/>
    <property type="match status" value="1"/>
</dbReference>
<dbReference type="SMART" id="SM00228">
    <property type="entry name" value="PDZ"/>
    <property type="match status" value="1"/>
</dbReference>
<dbReference type="Pfam" id="PF00595">
    <property type="entry name" value="PDZ"/>
    <property type="match status" value="1"/>
</dbReference>
<dbReference type="Gene3D" id="3.10.20.30">
    <property type="match status" value="1"/>
</dbReference>
<comment type="cofactor">
    <cofactor evidence="6">
        <name>[2Fe-2S] cluster</name>
        <dbReference type="ChEBI" id="CHEBI:190135"/>
    </cofactor>
</comment>
<organism evidence="10 11">
    <name type="scientific">Triparma verrucosa</name>
    <dbReference type="NCBI Taxonomy" id="1606542"/>
    <lineage>
        <taxon>Eukaryota</taxon>
        <taxon>Sar</taxon>
        <taxon>Stramenopiles</taxon>
        <taxon>Ochrophyta</taxon>
        <taxon>Bolidophyceae</taxon>
        <taxon>Parmales</taxon>
        <taxon>Triparmaceae</taxon>
        <taxon>Triparma</taxon>
    </lineage>
</organism>
<dbReference type="InterPro" id="IPR001041">
    <property type="entry name" value="2Fe-2S_ferredoxin-type"/>
</dbReference>
<evidence type="ECO:0000256" key="8">
    <source>
        <dbReference type="SAM" id="SignalP"/>
    </source>
</evidence>
<feature type="chain" id="PRO_5040975334" description="PDZ domain-containing protein" evidence="8">
    <location>
        <begin position="19"/>
        <end position="280"/>
    </location>
</feature>
<comment type="caution">
    <text evidence="10">The sequence shown here is derived from an EMBL/GenBank/DDBJ whole genome shotgun (WGS) entry which is preliminary data.</text>
</comment>
<feature type="domain" description="PDZ" evidence="9">
    <location>
        <begin position="72"/>
        <end position="145"/>
    </location>
</feature>
<keyword evidence="8" id="KW-0732">Signal</keyword>
<evidence type="ECO:0000256" key="3">
    <source>
        <dbReference type="ARBA" id="ARBA00022723"/>
    </source>
</evidence>
<evidence type="ECO:0000256" key="4">
    <source>
        <dbReference type="ARBA" id="ARBA00023004"/>
    </source>
</evidence>
<dbReference type="PANTHER" id="PTHR23426">
    <property type="entry name" value="FERREDOXIN/ADRENODOXIN"/>
    <property type="match status" value="1"/>
</dbReference>
<evidence type="ECO:0000256" key="1">
    <source>
        <dbReference type="ARBA" id="ARBA00010914"/>
    </source>
</evidence>
<reference evidence="11" key="1">
    <citation type="journal article" date="2023" name="Commun. Biol.">
        <title>Genome analysis of Parmales, the sister group of diatoms, reveals the evolutionary specialization of diatoms from phago-mixotrophs to photoautotrophs.</title>
        <authorList>
            <person name="Ban H."/>
            <person name="Sato S."/>
            <person name="Yoshikawa S."/>
            <person name="Yamada K."/>
            <person name="Nakamura Y."/>
            <person name="Ichinomiya M."/>
            <person name="Sato N."/>
            <person name="Blanc-Mathieu R."/>
            <person name="Endo H."/>
            <person name="Kuwata A."/>
            <person name="Ogata H."/>
        </authorList>
    </citation>
    <scope>NUCLEOTIDE SEQUENCE [LARGE SCALE GENOMIC DNA]</scope>
    <source>
        <strain evidence="11">NIES 3699</strain>
    </source>
</reference>
<protein>
    <recommendedName>
        <fullName evidence="9">PDZ domain-containing protein</fullName>
    </recommendedName>
</protein>
<dbReference type="EMBL" id="BRXX01000030">
    <property type="protein sequence ID" value="GMH83770.1"/>
    <property type="molecule type" value="Genomic_DNA"/>
</dbReference>
<evidence type="ECO:0000259" key="9">
    <source>
        <dbReference type="PROSITE" id="PS50106"/>
    </source>
</evidence>
<dbReference type="SUPFAM" id="SSF50156">
    <property type="entry name" value="PDZ domain-like"/>
    <property type="match status" value="1"/>
</dbReference>
<proteinExistence type="inferred from homology"/>
<keyword evidence="2" id="KW-0001">2Fe-2S</keyword>
<keyword evidence="11" id="KW-1185">Reference proteome</keyword>
<dbReference type="GO" id="GO:0046872">
    <property type="term" value="F:metal ion binding"/>
    <property type="evidence" value="ECO:0007669"/>
    <property type="project" value="UniProtKB-KW"/>
</dbReference>
<comment type="similarity">
    <text evidence="1">Belongs to the adrenodoxin/putidaredoxin family.</text>
</comment>
<dbReference type="AlphaFoldDB" id="A0A9W7BCR6"/>
<dbReference type="CDD" id="cd00207">
    <property type="entry name" value="fer2"/>
    <property type="match status" value="1"/>
</dbReference>
<dbReference type="SUPFAM" id="SSF54292">
    <property type="entry name" value="2Fe-2S ferredoxin-like"/>
    <property type="match status" value="1"/>
</dbReference>
<feature type="region of interest" description="Disordered" evidence="7">
    <location>
        <begin position="160"/>
        <end position="181"/>
    </location>
</feature>
<evidence type="ECO:0000313" key="11">
    <source>
        <dbReference type="Proteomes" id="UP001165160"/>
    </source>
</evidence>
<keyword evidence="3" id="KW-0479">Metal-binding</keyword>
<accession>A0A9W7BCR6</accession>
<evidence type="ECO:0000256" key="5">
    <source>
        <dbReference type="ARBA" id="ARBA00023014"/>
    </source>
</evidence>
<dbReference type="Gene3D" id="2.30.42.10">
    <property type="match status" value="1"/>
</dbReference>
<evidence type="ECO:0000256" key="2">
    <source>
        <dbReference type="ARBA" id="ARBA00022714"/>
    </source>
</evidence>